<feature type="region of interest" description="Disordered" evidence="3">
    <location>
        <begin position="83"/>
        <end position="102"/>
    </location>
</feature>
<evidence type="ECO:0000256" key="1">
    <source>
        <dbReference type="ARBA" id="ARBA00022729"/>
    </source>
</evidence>
<dbReference type="GO" id="GO:0016787">
    <property type="term" value="F:hydrolase activity"/>
    <property type="evidence" value="ECO:0007669"/>
    <property type="project" value="UniProtKB-KW"/>
</dbReference>
<evidence type="ECO:0000313" key="4">
    <source>
        <dbReference type="EMBL" id="MFD0739637.1"/>
    </source>
</evidence>
<dbReference type="Proteomes" id="UP001597090">
    <property type="component" value="Unassembled WGS sequence"/>
</dbReference>
<dbReference type="EMBL" id="JBHTIH010000004">
    <property type="protein sequence ID" value="MFD0739637.1"/>
    <property type="molecule type" value="Genomic_DNA"/>
</dbReference>
<keyword evidence="2 4" id="KW-0378">Hydrolase</keyword>
<dbReference type="SUPFAM" id="SSF53474">
    <property type="entry name" value="alpha/beta-Hydrolases"/>
    <property type="match status" value="1"/>
</dbReference>
<dbReference type="Pfam" id="PF10503">
    <property type="entry name" value="Esterase_PHB"/>
    <property type="match status" value="1"/>
</dbReference>
<dbReference type="InterPro" id="IPR029058">
    <property type="entry name" value="AB_hydrolase_fold"/>
</dbReference>
<proteinExistence type="predicted"/>
<gene>
    <name evidence="4" type="ORF">ACFQZQ_10140</name>
</gene>
<dbReference type="PANTHER" id="PTHR43037:SF1">
    <property type="entry name" value="BLL1128 PROTEIN"/>
    <property type="match status" value="1"/>
</dbReference>
<dbReference type="NCBIfam" id="TIGR01840">
    <property type="entry name" value="esterase_phb"/>
    <property type="match status" value="1"/>
</dbReference>
<dbReference type="Gene3D" id="3.40.50.1820">
    <property type="entry name" value="alpha/beta hydrolase"/>
    <property type="match status" value="1"/>
</dbReference>
<dbReference type="RefSeq" id="WP_386812668.1">
    <property type="nucleotide sequence ID" value="NZ_JBHTIH010000004.1"/>
</dbReference>
<organism evidence="4 5">
    <name type="scientific">Lysobacter koreensis</name>
    <dbReference type="NCBI Taxonomy" id="266122"/>
    <lineage>
        <taxon>Bacteria</taxon>
        <taxon>Pseudomonadati</taxon>
        <taxon>Pseudomonadota</taxon>
        <taxon>Gammaproteobacteria</taxon>
        <taxon>Lysobacterales</taxon>
        <taxon>Lysobacteraceae</taxon>
        <taxon>Lysobacter</taxon>
    </lineage>
</organism>
<name>A0ABW2YT21_9GAMM</name>
<evidence type="ECO:0000256" key="3">
    <source>
        <dbReference type="SAM" id="MobiDB-lite"/>
    </source>
</evidence>
<protein>
    <submittedName>
        <fullName evidence="4">Alpha/beta hydrolase family esterase</fullName>
    </submittedName>
</protein>
<keyword evidence="5" id="KW-1185">Reference proteome</keyword>
<comment type="caution">
    <text evidence="4">The sequence shown here is derived from an EMBL/GenBank/DDBJ whole genome shotgun (WGS) entry which is preliminary data.</text>
</comment>
<sequence length="393" mass="40687">MKRIDGLTARLRNATPLPAASPMAQRFDSAAITDTIQRALASAGLDTQDGPMRGVGETIRHALAAAGLERTGEAAADAIHPPHRAAGREPLGQTAPSGPDPRGAFLGGSFVHHAGTRAYKLYVPTSYAATSAPVPLLVMLHGCTQSPEDFAAGTRMNALAERHGFLVAYPAQTANANGNKCWNWFRAEDQRRGHGEPALIAGLTSQIAADYRVDPQRIFVAGLSAGAAMAVILGATYPELYAAVGAHSGLAFGAAHDMASAFAAMKGAGAAVHRSRAPLGPRVPTIVFHGDRDHTVAAGNGDAIAAAASAVGTGAAALRISERDGASASGRRYRQTVHADAAERPVVEQWLLHGAGHAWSGGSREGSFTDPQGPDASAEMVRFFYAQRPAGMA</sequence>
<accession>A0ABW2YT21</accession>
<evidence type="ECO:0000313" key="5">
    <source>
        <dbReference type="Proteomes" id="UP001597090"/>
    </source>
</evidence>
<dbReference type="InterPro" id="IPR010126">
    <property type="entry name" value="Esterase_phb"/>
</dbReference>
<dbReference type="PANTHER" id="PTHR43037">
    <property type="entry name" value="UNNAMED PRODUCT-RELATED"/>
    <property type="match status" value="1"/>
</dbReference>
<evidence type="ECO:0000256" key="2">
    <source>
        <dbReference type="ARBA" id="ARBA00022801"/>
    </source>
</evidence>
<keyword evidence="1" id="KW-0732">Signal</keyword>
<reference evidence="5" key="1">
    <citation type="journal article" date="2019" name="Int. J. Syst. Evol. Microbiol.">
        <title>The Global Catalogue of Microorganisms (GCM) 10K type strain sequencing project: providing services to taxonomists for standard genome sequencing and annotation.</title>
        <authorList>
            <consortium name="The Broad Institute Genomics Platform"/>
            <consortium name="The Broad Institute Genome Sequencing Center for Infectious Disease"/>
            <person name="Wu L."/>
            <person name="Ma J."/>
        </authorList>
    </citation>
    <scope>NUCLEOTIDE SEQUENCE [LARGE SCALE GENOMIC DNA]</scope>
    <source>
        <strain evidence="5">CCUG 55491</strain>
    </source>
</reference>
<dbReference type="InterPro" id="IPR050955">
    <property type="entry name" value="Plant_Biomass_Hydrol_Est"/>
</dbReference>